<evidence type="ECO:0000256" key="1">
    <source>
        <dbReference type="SAM" id="MobiDB-lite"/>
    </source>
</evidence>
<evidence type="ECO:0000313" key="2">
    <source>
        <dbReference type="EMBL" id="MPN33429.1"/>
    </source>
</evidence>
<feature type="region of interest" description="Disordered" evidence="1">
    <location>
        <begin position="1"/>
        <end position="27"/>
    </location>
</feature>
<name>A0A645H5S8_9ZZZZ</name>
<sequence length="80" mass="8275">MRGAGALHLGAPAHPGRQASGHGDAAEKLDGQQIVAQGLHGVVNKKGAAFAFYSLVLDTFLSEINAGKAVVAPVFYFRNS</sequence>
<dbReference type="AlphaFoldDB" id="A0A645H5S8"/>
<feature type="compositionally biased region" description="Low complexity" evidence="1">
    <location>
        <begin position="1"/>
        <end position="16"/>
    </location>
</feature>
<protein>
    <submittedName>
        <fullName evidence="2">Uncharacterized protein</fullName>
    </submittedName>
</protein>
<proteinExistence type="predicted"/>
<accession>A0A645H5S8</accession>
<reference evidence="2" key="1">
    <citation type="submission" date="2019-08" db="EMBL/GenBank/DDBJ databases">
        <authorList>
            <person name="Kucharzyk K."/>
            <person name="Murdoch R.W."/>
            <person name="Higgins S."/>
            <person name="Loffler F."/>
        </authorList>
    </citation>
    <scope>NUCLEOTIDE SEQUENCE</scope>
</reference>
<dbReference type="EMBL" id="VSSQ01085933">
    <property type="protein sequence ID" value="MPN33429.1"/>
    <property type="molecule type" value="Genomic_DNA"/>
</dbReference>
<gene>
    <name evidence="2" type="ORF">SDC9_180916</name>
</gene>
<organism evidence="2">
    <name type="scientific">bioreactor metagenome</name>
    <dbReference type="NCBI Taxonomy" id="1076179"/>
    <lineage>
        <taxon>unclassified sequences</taxon>
        <taxon>metagenomes</taxon>
        <taxon>ecological metagenomes</taxon>
    </lineage>
</organism>
<comment type="caution">
    <text evidence="2">The sequence shown here is derived from an EMBL/GenBank/DDBJ whole genome shotgun (WGS) entry which is preliminary data.</text>
</comment>